<dbReference type="NCBIfam" id="TIGR04183">
    <property type="entry name" value="Por_Secre_tail"/>
    <property type="match status" value="1"/>
</dbReference>
<dbReference type="Pfam" id="PF13860">
    <property type="entry name" value="FlgD_ig"/>
    <property type="match status" value="1"/>
</dbReference>
<evidence type="ECO:0000259" key="1">
    <source>
        <dbReference type="Pfam" id="PF13860"/>
    </source>
</evidence>
<organism evidence="2 3">
    <name type="scientific">candidate division TA06 bacterium</name>
    <dbReference type="NCBI Taxonomy" id="2250710"/>
    <lineage>
        <taxon>Bacteria</taxon>
        <taxon>Bacteria division TA06</taxon>
    </lineage>
</organism>
<name>A0A523UYH2_UNCT6</name>
<sequence length="530" mass="59552">MTRTVVSLLIVSIVLFTLCTLSHGNSIPVTRWVSPDNSRPTSRAEWVAGKSIKTDPYIKIVPGFTGLATDFLIVVNTDLYPLISSDLAGYMNNLQNDGFSPSVITCDDVQSLDACDSLKSVLSFYHADGLQGAVFIGDLPIAWFHMLDDFNGDSVFEGYEEFPCDLYYMDLNGEWLDTLRWNGFSFEPGRDSILDVHRGEVIPEIWVGRLMPSPIGDEDSLLHEYFVRDSIYRCDGFPIPIRALAFVDDDWEWWAGEWSDNIRLTYPDVMTVADRESTIADNYRYGLAEGYEWISVFAHSWPGGHGFKYGMDQWSYFYASEVPIVEPDASFYNLFACSNARFVENGYMGGMYVFARQYGLGALGTTKTGSMLNFDEFYYPLGKGATIGEAFKDWFLTRGLDGYQTWESSWFYGMTLLGDPTLKVRFAVGIEAEIDEVRSSPVMSLKAHPNPFKGVTTIHYILRSKNPENAKLSIYNAAGKVVKSTGLSSAREYVSWDGNSDAGERLPSGVYFCRLQSDGETLTNNLILIR</sequence>
<dbReference type="EMBL" id="SOJN01000016">
    <property type="protein sequence ID" value="TET47567.1"/>
    <property type="molecule type" value="Genomic_DNA"/>
</dbReference>
<feature type="domain" description="FlgD/Vpr Ig-like" evidence="1">
    <location>
        <begin position="468"/>
        <end position="516"/>
    </location>
</feature>
<accession>A0A523UYH2</accession>
<dbReference type="InterPro" id="IPR026444">
    <property type="entry name" value="Secre_tail"/>
</dbReference>
<protein>
    <submittedName>
        <fullName evidence="2">T9SS type A sorting domain-containing protein</fullName>
    </submittedName>
</protein>
<gene>
    <name evidence="2" type="ORF">E3J62_01025</name>
</gene>
<comment type="caution">
    <text evidence="2">The sequence shown here is derived from an EMBL/GenBank/DDBJ whole genome shotgun (WGS) entry which is preliminary data.</text>
</comment>
<evidence type="ECO:0000313" key="2">
    <source>
        <dbReference type="EMBL" id="TET47567.1"/>
    </source>
</evidence>
<dbReference type="Proteomes" id="UP000315525">
    <property type="component" value="Unassembled WGS sequence"/>
</dbReference>
<dbReference type="Gene3D" id="2.60.40.4070">
    <property type="match status" value="1"/>
</dbReference>
<proteinExistence type="predicted"/>
<reference evidence="2 3" key="1">
    <citation type="submission" date="2019-03" db="EMBL/GenBank/DDBJ databases">
        <title>Metabolic potential of uncultured bacteria and archaea associated with petroleum seepage in deep-sea sediments.</title>
        <authorList>
            <person name="Dong X."/>
            <person name="Hubert C."/>
        </authorList>
    </citation>
    <scope>NUCLEOTIDE SEQUENCE [LARGE SCALE GENOMIC DNA]</scope>
    <source>
        <strain evidence="2">E44_bin18</strain>
    </source>
</reference>
<dbReference type="InterPro" id="IPR025965">
    <property type="entry name" value="FlgD/Vpr_Ig-like"/>
</dbReference>
<evidence type="ECO:0000313" key="3">
    <source>
        <dbReference type="Proteomes" id="UP000315525"/>
    </source>
</evidence>
<dbReference type="AlphaFoldDB" id="A0A523UYH2"/>